<evidence type="ECO:0000313" key="2">
    <source>
        <dbReference type="EMBL" id="VCW68492.1"/>
    </source>
</evidence>
<comment type="caution">
    <text evidence="2">The sequence shown here is derived from an EMBL/GenBank/DDBJ whole genome shotgun (WGS) entry which is preliminary data.</text>
</comment>
<feature type="region of interest" description="Disordered" evidence="1">
    <location>
        <begin position="58"/>
        <end position="95"/>
    </location>
</feature>
<feature type="compositionally biased region" description="Basic and acidic residues" evidence="1">
    <location>
        <begin position="73"/>
        <end position="83"/>
    </location>
</feature>
<name>A0A9X9LHW8_GULGU</name>
<keyword evidence="3" id="KW-1185">Reference proteome</keyword>
<dbReference type="AlphaFoldDB" id="A0A9X9LHW8"/>
<dbReference type="EMBL" id="CYRY02003927">
    <property type="protein sequence ID" value="VCW68492.1"/>
    <property type="molecule type" value="Genomic_DNA"/>
</dbReference>
<reference evidence="2 3" key="1">
    <citation type="submission" date="2018-10" db="EMBL/GenBank/DDBJ databases">
        <authorList>
            <person name="Ekblom R."/>
            <person name="Jareborg N."/>
        </authorList>
    </citation>
    <scope>NUCLEOTIDE SEQUENCE [LARGE SCALE GENOMIC DNA]</scope>
    <source>
        <tissue evidence="2">Muscle</tissue>
    </source>
</reference>
<gene>
    <name evidence="2" type="ORF">BN2614_LOCUS4</name>
</gene>
<sequence length="95" mass="9782">PPAKEPSPAGAPPVAPWARGKECGVPGRARPGPRRLELGLPGPHLLLGWVDVRGREGTQGARVALRGPPEGGQKGEARCHDPPRATAGADDPHGE</sequence>
<proteinExistence type="predicted"/>
<feature type="non-terminal residue" evidence="2">
    <location>
        <position position="95"/>
    </location>
</feature>
<evidence type="ECO:0000313" key="3">
    <source>
        <dbReference type="Proteomes" id="UP000269945"/>
    </source>
</evidence>
<evidence type="ECO:0000256" key="1">
    <source>
        <dbReference type="SAM" id="MobiDB-lite"/>
    </source>
</evidence>
<feature type="compositionally biased region" description="Pro residues" evidence="1">
    <location>
        <begin position="1"/>
        <end position="15"/>
    </location>
</feature>
<accession>A0A9X9LHW8</accession>
<dbReference type="Proteomes" id="UP000269945">
    <property type="component" value="Unassembled WGS sequence"/>
</dbReference>
<organism evidence="2 3">
    <name type="scientific">Gulo gulo</name>
    <name type="common">Wolverine</name>
    <name type="synonym">Gluton</name>
    <dbReference type="NCBI Taxonomy" id="48420"/>
    <lineage>
        <taxon>Eukaryota</taxon>
        <taxon>Metazoa</taxon>
        <taxon>Chordata</taxon>
        <taxon>Craniata</taxon>
        <taxon>Vertebrata</taxon>
        <taxon>Euteleostomi</taxon>
        <taxon>Mammalia</taxon>
        <taxon>Eutheria</taxon>
        <taxon>Laurasiatheria</taxon>
        <taxon>Carnivora</taxon>
        <taxon>Caniformia</taxon>
        <taxon>Musteloidea</taxon>
        <taxon>Mustelidae</taxon>
        <taxon>Guloninae</taxon>
        <taxon>Gulo</taxon>
    </lineage>
</organism>
<protein>
    <submittedName>
        <fullName evidence="2">Uncharacterized protein</fullName>
    </submittedName>
</protein>
<feature type="region of interest" description="Disordered" evidence="1">
    <location>
        <begin position="1"/>
        <end position="36"/>
    </location>
</feature>